<organism evidence="1 2">
    <name type="scientific">Clostridium rhizosphaerae</name>
    <dbReference type="NCBI Taxonomy" id="2803861"/>
    <lineage>
        <taxon>Bacteria</taxon>
        <taxon>Bacillati</taxon>
        <taxon>Bacillota</taxon>
        <taxon>Clostridia</taxon>
        <taxon>Eubacteriales</taxon>
        <taxon>Clostridiaceae</taxon>
        <taxon>Clostridium</taxon>
    </lineage>
</organism>
<evidence type="ECO:0000313" key="2">
    <source>
        <dbReference type="Proteomes" id="UP000632377"/>
    </source>
</evidence>
<keyword evidence="2" id="KW-1185">Reference proteome</keyword>
<comment type="caution">
    <text evidence="1">The sequence shown here is derived from an EMBL/GenBank/DDBJ whole genome shotgun (WGS) entry which is preliminary data.</text>
</comment>
<proteinExistence type="predicted"/>
<protein>
    <submittedName>
        <fullName evidence="1">DUF4362 domain-containing protein</fullName>
    </submittedName>
</protein>
<dbReference type="PROSITE" id="PS51257">
    <property type="entry name" value="PROKAR_LIPOPROTEIN"/>
    <property type="match status" value="1"/>
</dbReference>
<dbReference type="Proteomes" id="UP000632377">
    <property type="component" value="Unassembled WGS sequence"/>
</dbReference>
<accession>A0ABS1T742</accession>
<reference evidence="1 2" key="1">
    <citation type="submission" date="2021-01" db="EMBL/GenBank/DDBJ databases">
        <title>Genome public.</title>
        <authorList>
            <person name="Liu C."/>
            <person name="Sun Q."/>
        </authorList>
    </citation>
    <scope>NUCLEOTIDE SEQUENCE [LARGE SCALE GENOMIC DNA]</scope>
    <source>
        <strain evidence="1 2">YIM B02515</strain>
    </source>
</reference>
<evidence type="ECO:0000313" key="1">
    <source>
        <dbReference type="EMBL" id="MBL4934144.1"/>
    </source>
</evidence>
<dbReference type="RefSeq" id="WP_202746799.1">
    <property type="nucleotide sequence ID" value="NZ_JAESWC010000001.1"/>
</dbReference>
<name>A0ABS1T742_9CLOT</name>
<sequence>MKKYALLAGTAAMIFVISGCTNNKNTNKTVSHESKVYTSTNKDEKEDKELGTLYQEKNNLKKPDIEEARNFKTSLKNGSIIMVSKESKEAEVYNIEVMDKFLASFNSGKEAYVRVIKGSIKADGTFLVNKLEEYETDGKIIKDTVYDAYDDKNKFIKGKPIYCPKMVKTYSDNGIRYAILENKDTPDNMGATVISFDKNSIK</sequence>
<dbReference type="EMBL" id="JAESWC010000001">
    <property type="protein sequence ID" value="MBL4934144.1"/>
    <property type="molecule type" value="Genomic_DNA"/>
</dbReference>
<gene>
    <name evidence="1" type="ORF">JK636_00060</name>
</gene>